<dbReference type="Gene3D" id="2.40.50.140">
    <property type="entry name" value="Nucleic acid-binding proteins"/>
    <property type="match status" value="1"/>
</dbReference>
<comment type="catalytic activity">
    <reaction evidence="9">
        <text>N(6)-dimethylallyladenosine(37) in tRNA + (sulfur carrier)-SH + AH2 + 2 S-adenosyl-L-methionine = 2-methylsulfanyl-N(6)-dimethylallyladenosine(37) in tRNA + (sulfur carrier)-H + 5'-deoxyadenosine + L-methionine + A + S-adenosyl-L-homocysteine + 2 H(+)</text>
        <dbReference type="Rhea" id="RHEA:37067"/>
        <dbReference type="Rhea" id="RHEA-COMP:10375"/>
        <dbReference type="Rhea" id="RHEA-COMP:10376"/>
        <dbReference type="Rhea" id="RHEA-COMP:14737"/>
        <dbReference type="Rhea" id="RHEA-COMP:14739"/>
        <dbReference type="ChEBI" id="CHEBI:13193"/>
        <dbReference type="ChEBI" id="CHEBI:15378"/>
        <dbReference type="ChEBI" id="CHEBI:17319"/>
        <dbReference type="ChEBI" id="CHEBI:17499"/>
        <dbReference type="ChEBI" id="CHEBI:29917"/>
        <dbReference type="ChEBI" id="CHEBI:57844"/>
        <dbReference type="ChEBI" id="CHEBI:57856"/>
        <dbReference type="ChEBI" id="CHEBI:59789"/>
        <dbReference type="ChEBI" id="CHEBI:64428"/>
        <dbReference type="ChEBI" id="CHEBI:74415"/>
        <dbReference type="ChEBI" id="CHEBI:74417"/>
        <dbReference type="EC" id="2.8.4.3"/>
    </reaction>
</comment>
<evidence type="ECO:0000256" key="2">
    <source>
        <dbReference type="ARBA" id="ARBA00022485"/>
    </source>
</evidence>
<comment type="function">
    <text evidence="1">Catalyzes the methylthiolation of N6-(dimethylallyl)adenosine (i(6)A), leading to the formation of 2-methylthio-N6-(dimethylallyl)adenosine (ms(2)i(6)A) at position 37 in tRNAs that read codons beginning with uridine.</text>
</comment>
<dbReference type="GO" id="GO:0005840">
    <property type="term" value="C:ribosome"/>
    <property type="evidence" value="ECO:0007669"/>
    <property type="project" value="UniProtKB-KW"/>
</dbReference>
<dbReference type="GO" id="GO:0005829">
    <property type="term" value="C:cytosol"/>
    <property type="evidence" value="ECO:0007669"/>
    <property type="project" value="TreeGrafter"/>
</dbReference>
<protein>
    <recommendedName>
        <fullName evidence="10">Ribosomal protein uS12 methylthiotransferase RimO</fullName>
        <shortName evidence="10">uS12 MTTase</shortName>
        <shortName evidence="10">uS12 methylthiotransferase</shortName>
        <ecNumber evidence="10">2.8.4.4</ecNumber>
    </recommendedName>
    <alternativeName>
        <fullName evidence="10">Ribosomal protein uS12 (aspartate-C(3))-methylthiotransferase</fullName>
    </alternativeName>
    <alternativeName>
        <fullName evidence="10">Ribosome maturation factor RimO</fullName>
    </alternativeName>
</protein>
<evidence type="ECO:0000256" key="1">
    <source>
        <dbReference type="ARBA" id="ARBA00003234"/>
    </source>
</evidence>
<comment type="similarity">
    <text evidence="10">Belongs to the methylthiotransferase family. RimO subfamily.</text>
</comment>
<dbReference type="PANTHER" id="PTHR43837:SF1">
    <property type="entry name" value="RIBOSOMAL PROTEIN US12 METHYLTHIOTRANSFERASE RIMO"/>
    <property type="match status" value="1"/>
</dbReference>
<keyword evidence="2 10" id="KW-0004">4Fe-4S</keyword>
<dbReference type="GO" id="GO:0035599">
    <property type="term" value="F:aspartic acid methylthiotransferase activity"/>
    <property type="evidence" value="ECO:0007669"/>
    <property type="project" value="TreeGrafter"/>
</dbReference>
<dbReference type="SFLD" id="SFLDG01061">
    <property type="entry name" value="methylthiotransferase"/>
    <property type="match status" value="1"/>
</dbReference>
<dbReference type="NCBIfam" id="TIGR01125">
    <property type="entry name" value="30S ribosomal protein S12 methylthiotransferase RimO"/>
    <property type="match status" value="1"/>
</dbReference>
<proteinExistence type="inferred from homology"/>
<keyword evidence="8 10" id="KW-0411">Iron-sulfur</keyword>
<dbReference type="InterPro" id="IPR005839">
    <property type="entry name" value="Methylthiotransferase"/>
</dbReference>
<comment type="subcellular location">
    <subcellularLocation>
        <location evidence="10">Cytoplasm</location>
    </subcellularLocation>
</comment>
<dbReference type="EMBL" id="UGTH01000001">
    <property type="protein sequence ID" value="SUB76103.1"/>
    <property type="molecule type" value="Genomic_DNA"/>
</dbReference>
<evidence type="ECO:0000256" key="3">
    <source>
        <dbReference type="ARBA" id="ARBA00022490"/>
    </source>
</evidence>
<dbReference type="InterPro" id="IPR006638">
    <property type="entry name" value="Elp3/MiaA/NifB-like_rSAM"/>
</dbReference>
<dbReference type="NCBIfam" id="TIGR00089">
    <property type="entry name" value="MiaB/RimO family radical SAM methylthiotransferase"/>
    <property type="match status" value="1"/>
</dbReference>
<dbReference type="Pfam" id="PF18693">
    <property type="entry name" value="TRAM_2"/>
    <property type="match status" value="1"/>
</dbReference>
<dbReference type="Gene3D" id="3.80.30.20">
    <property type="entry name" value="tm_1862 like domain"/>
    <property type="match status" value="1"/>
</dbReference>
<dbReference type="Proteomes" id="UP000254777">
    <property type="component" value="Unassembled WGS sequence"/>
</dbReference>
<dbReference type="InterPro" id="IPR023404">
    <property type="entry name" value="rSAM_horseshoe"/>
</dbReference>
<feature type="domain" description="TRAM" evidence="11">
    <location>
        <begin position="372"/>
        <end position="438"/>
    </location>
</feature>
<accession>A0A379DFQ9</accession>
<dbReference type="InterPro" id="IPR012340">
    <property type="entry name" value="NA-bd_OB-fold"/>
</dbReference>
<dbReference type="Gene3D" id="3.40.50.12160">
    <property type="entry name" value="Methylthiotransferase, N-terminal domain"/>
    <property type="match status" value="1"/>
</dbReference>
<dbReference type="GO" id="GO:0103039">
    <property type="term" value="F:protein methylthiotransferase activity"/>
    <property type="evidence" value="ECO:0007669"/>
    <property type="project" value="UniProtKB-EC"/>
</dbReference>
<dbReference type="SFLD" id="SFLDF00274">
    <property type="entry name" value="ribosomal_protein_S12_methylth"/>
    <property type="match status" value="1"/>
</dbReference>
<dbReference type="GO" id="GO:0051539">
    <property type="term" value="F:4 iron, 4 sulfur cluster binding"/>
    <property type="evidence" value="ECO:0007669"/>
    <property type="project" value="UniProtKB-UniRule"/>
</dbReference>
<dbReference type="FunFam" id="3.80.30.20:FF:000001">
    <property type="entry name" value="tRNA-2-methylthio-N(6)-dimethylallyladenosine synthase 2"/>
    <property type="match status" value="1"/>
</dbReference>
<feature type="binding site" evidence="10">
    <location>
        <position position="11"/>
    </location>
    <ligand>
        <name>[4Fe-4S] cluster</name>
        <dbReference type="ChEBI" id="CHEBI:49883"/>
        <label>1</label>
    </ligand>
</feature>
<dbReference type="PROSITE" id="PS50926">
    <property type="entry name" value="TRAM"/>
    <property type="match status" value="1"/>
</dbReference>
<evidence type="ECO:0000256" key="5">
    <source>
        <dbReference type="ARBA" id="ARBA00022691"/>
    </source>
</evidence>
<dbReference type="AlphaFoldDB" id="A0A379DFQ9"/>
<comment type="catalytic activity">
    <reaction evidence="10">
        <text>L-aspartate(89)-[ribosomal protein uS12]-hydrogen + (sulfur carrier)-SH + AH2 + 2 S-adenosyl-L-methionine = 3-methylsulfanyl-L-aspartate(89)-[ribosomal protein uS12]-hydrogen + (sulfur carrier)-H + 5'-deoxyadenosine + L-methionine + A + S-adenosyl-L-homocysteine + 2 H(+)</text>
        <dbReference type="Rhea" id="RHEA:37087"/>
        <dbReference type="Rhea" id="RHEA-COMP:10460"/>
        <dbReference type="Rhea" id="RHEA-COMP:10461"/>
        <dbReference type="Rhea" id="RHEA-COMP:14737"/>
        <dbReference type="Rhea" id="RHEA-COMP:14739"/>
        <dbReference type="ChEBI" id="CHEBI:13193"/>
        <dbReference type="ChEBI" id="CHEBI:15378"/>
        <dbReference type="ChEBI" id="CHEBI:17319"/>
        <dbReference type="ChEBI" id="CHEBI:17499"/>
        <dbReference type="ChEBI" id="CHEBI:29917"/>
        <dbReference type="ChEBI" id="CHEBI:29961"/>
        <dbReference type="ChEBI" id="CHEBI:57844"/>
        <dbReference type="ChEBI" id="CHEBI:57856"/>
        <dbReference type="ChEBI" id="CHEBI:59789"/>
        <dbReference type="ChEBI" id="CHEBI:64428"/>
        <dbReference type="ChEBI" id="CHEBI:73599"/>
        <dbReference type="EC" id="2.8.4.4"/>
    </reaction>
</comment>
<keyword evidence="6 10" id="KW-0479">Metal-binding</keyword>
<dbReference type="InterPro" id="IPR007197">
    <property type="entry name" value="rSAM"/>
</dbReference>
<feature type="binding site" evidence="10">
    <location>
        <position position="157"/>
    </location>
    <ligand>
        <name>[4Fe-4S] cluster</name>
        <dbReference type="ChEBI" id="CHEBI:49883"/>
        <label>2</label>
        <note>4Fe-4S-S-AdoMet</note>
    </ligand>
</feature>
<dbReference type="InterPro" id="IPR002792">
    <property type="entry name" value="TRAM_dom"/>
</dbReference>
<keyword evidence="4 10" id="KW-0808">Transferase</keyword>
<evidence type="ECO:0000313" key="14">
    <source>
        <dbReference type="EMBL" id="SUB76103.1"/>
    </source>
</evidence>
<dbReference type="PROSITE" id="PS01278">
    <property type="entry name" value="MTTASE_RADICAL"/>
    <property type="match status" value="1"/>
</dbReference>
<keyword evidence="7 10" id="KW-0408">Iron</keyword>
<evidence type="ECO:0000259" key="13">
    <source>
        <dbReference type="PROSITE" id="PS51918"/>
    </source>
</evidence>
<organism evidence="14 15">
    <name type="scientific">Peptoniphilus indolicus</name>
    <dbReference type="NCBI Taxonomy" id="33030"/>
    <lineage>
        <taxon>Bacteria</taxon>
        <taxon>Bacillati</taxon>
        <taxon>Bacillota</taxon>
        <taxon>Tissierellia</taxon>
        <taxon>Tissierellales</taxon>
        <taxon>Peptoniphilaceae</taxon>
        <taxon>Peptoniphilus</taxon>
    </lineage>
</organism>
<dbReference type="SFLD" id="SFLDS00029">
    <property type="entry name" value="Radical_SAM"/>
    <property type="match status" value="1"/>
</dbReference>
<evidence type="ECO:0000256" key="4">
    <source>
        <dbReference type="ARBA" id="ARBA00022679"/>
    </source>
</evidence>
<keyword evidence="5 10" id="KW-0949">S-adenosyl-L-methionine</keyword>
<dbReference type="GO" id="GO:0035597">
    <property type="term" value="F:tRNA-2-methylthio-N(6)-dimethylallyladenosine(37) synthase activity"/>
    <property type="evidence" value="ECO:0007669"/>
    <property type="project" value="UniProtKB-EC"/>
</dbReference>
<feature type="binding site" evidence="10">
    <location>
        <position position="47"/>
    </location>
    <ligand>
        <name>[4Fe-4S] cluster</name>
        <dbReference type="ChEBI" id="CHEBI:49883"/>
        <label>1</label>
    </ligand>
</feature>
<dbReference type="EC" id="2.8.4.4" evidence="10"/>
<dbReference type="InterPro" id="IPR058240">
    <property type="entry name" value="rSAM_sf"/>
</dbReference>
<keyword evidence="14" id="KW-0689">Ribosomal protein</keyword>
<dbReference type="PROSITE" id="PS51918">
    <property type="entry name" value="RADICAL_SAM"/>
    <property type="match status" value="1"/>
</dbReference>
<feature type="domain" description="Radical SAM core" evidence="13">
    <location>
        <begin position="139"/>
        <end position="369"/>
    </location>
</feature>
<dbReference type="HAMAP" id="MF_01865">
    <property type="entry name" value="MTTase_RimO"/>
    <property type="match status" value="1"/>
</dbReference>
<evidence type="ECO:0000313" key="15">
    <source>
        <dbReference type="Proteomes" id="UP000254777"/>
    </source>
</evidence>
<feature type="binding site" evidence="10">
    <location>
        <position position="153"/>
    </location>
    <ligand>
        <name>[4Fe-4S] cluster</name>
        <dbReference type="ChEBI" id="CHEBI:49883"/>
        <label>2</label>
        <note>4Fe-4S-S-AdoMet</note>
    </ligand>
</feature>
<dbReference type="InterPro" id="IPR020612">
    <property type="entry name" value="Methylthiotransferase_CS"/>
</dbReference>
<evidence type="ECO:0000256" key="9">
    <source>
        <dbReference type="ARBA" id="ARBA00051425"/>
    </source>
</evidence>
<dbReference type="PROSITE" id="PS51449">
    <property type="entry name" value="MTTASE_N"/>
    <property type="match status" value="1"/>
</dbReference>
<keyword evidence="3 10" id="KW-0963">Cytoplasm</keyword>
<evidence type="ECO:0000256" key="7">
    <source>
        <dbReference type="ARBA" id="ARBA00023004"/>
    </source>
</evidence>
<dbReference type="InterPro" id="IPR005840">
    <property type="entry name" value="Ribosomal_uS12_MeSTrfase_RimO"/>
</dbReference>
<sequence length="438" mass="49930">MNKVHFITLGCSKNDIDTTTMKSNLNSESYEITPNPNDANVIVVNTCGFIEAAKEESINTILEAAKLKENGNLKKLVLAGCLAQRYSKELMEEIPEVDGIIGTGSFKDINSVINSAFDGDRKVLLEDFNEYTQDINYKSDVQVTEYVRIAEGCNNNCSYCIIPKLRGRNKSRPIEDIVKEVEYLTGNGTREIILIAQNSTDYGIDLYKEYKLQDLIKELSKIHLLKWIRILYLYPDNFTDGLINEFKTNSKLLKYVDIPMQHISDNVLKRMNRRTSKNQIEKLINQLRSNIPEIAIRTTFIVGFPGETEEDFEELSSFLEEYKLDRVGAFAYSREEDTVAYSMDNQIDEDLKNERLSAVMDIQQEISSEIMSKKIGSVLEVLIEEKISGEMYSGRSYLDAPEIDGNIYVASENNLELGSFYKVKILNSLEFDLEGEVI</sequence>
<evidence type="ECO:0000259" key="11">
    <source>
        <dbReference type="PROSITE" id="PS50926"/>
    </source>
</evidence>
<dbReference type="SMART" id="SM00729">
    <property type="entry name" value="Elp3"/>
    <property type="match status" value="1"/>
</dbReference>
<reference evidence="14 15" key="1">
    <citation type="submission" date="2018-06" db="EMBL/GenBank/DDBJ databases">
        <authorList>
            <consortium name="Pathogen Informatics"/>
            <person name="Doyle S."/>
        </authorList>
    </citation>
    <scope>NUCLEOTIDE SEQUENCE [LARGE SCALE GENOMIC DNA]</scope>
    <source>
        <strain evidence="14 15">NCTC11088</strain>
    </source>
</reference>
<dbReference type="GO" id="GO:0046872">
    <property type="term" value="F:metal ion binding"/>
    <property type="evidence" value="ECO:0007669"/>
    <property type="project" value="UniProtKB-KW"/>
</dbReference>
<dbReference type="PANTHER" id="PTHR43837">
    <property type="entry name" value="RIBOSOMAL PROTEIN S12 METHYLTHIOTRANSFERASE RIMO"/>
    <property type="match status" value="1"/>
</dbReference>
<gene>
    <name evidence="10 14" type="primary">rimO</name>
    <name evidence="14" type="ORF">NCTC11088_01915</name>
</gene>
<dbReference type="CDD" id="cd01335">
    <property type="entry name" value="Radical_SAM"/>
    <property type="match status" value="1"/>
</dbReference>
<name>A0A379DFQ9_9FIRM</name>
<evidence type="ECO:0000259" key="12">
    <source>
        <dbReference type="PROSITE" id="PS51449"/>
    </source>
</evidence>
<dbReference type="InterPro" id="IPR038135">
    <property type="entry name" value="Methylthiotransferase_N_sf"/>
</dbReference>
<dbReference type="Pfam" id="PF00919">
    <property type="entry name" value="UPF0004"/>
    <property type="match status" value="1"/>
</dbReference>
<dbReference type="FunFam" id="3.40.50.12160:FF:000003">
    <property type="entry name" value="CDK5 regulatory subunit-associated protein 1"/>
    <property type="match status" value="1"/>
</dbReference>
<dbReference type="RefSeq" id="WP_004821547.1">
    <property type="nucleotide sequence ID" value="NZ_UGTH01000001.1"/>
</dbReference>
<feature type="binding site" evidence="10">
    <location>
        <position position="160"/>
    </location>
    <ligand>
        <name>[4Fe-4S] cluster</name>
        <dbReference type="ChEBI" id="CHEBI:49883"/>
        <label>2</label>
        <note>4Fe-4S-S-AdoMet</note>
    </ligand>
</feature>
<keyword evidence="14" id="KW-0687">Ribonucleoprotein</keyword>
<evidence type="ECO:0000256" key="10">
    <source>
        <dbReference type="HAMAP-Rule" id="MF_01865"/>
    </source>
</evidence>
<comment type="cofactor">
    <cofactor evidence="10">
        <name>[4Fe-4S] cluster</name>
        <dbReference type="ChEBI" id="CHEBI:49883"/>
    </cofactor>
    <text evidence="10">Binds 2 [4Fe-4S] clusters. One cluster is coordinated with 3 cysteines and an exchangeable S-adenosyl-L-methionine.</text>
</comment>
<feature type="domain" description="MTTase N-terminal" evidence="12">
    <location>
        <begin position="2"/>
        <end position="118"/>
    </location>
</feature>
<dbReference type="SUPFAM" id="SSF102114">
    <property type="entry name" value="Radical SAM enzymes"/>
    <property type="match status" value="1"/>
</dbReference>
<comment type="function">
    <text evidence="10">Catalyzes the methylthiolation of an aspartic acid residue of ribosomal protein uS12.</text>
</comment>
<evidence type="ECO:0000256" key="6">
    <source>
        <dbReference type="ARBA" id="ARBA00022723"/>
    </source>
</evidence>
<dbReference type="InterPro" id="IPR013848">
    <property type="entry name" value="Methylthiotransferase_N"/>
</dbReference>
<evidence type="ECO:0000256" key="8">
    <source>
        <dbReference type="ARBA" id="ARBA00023014"/>
    </source>
</evidence>
<dbReference type="SFLD" id="SFLDG01082">
    <property type="entry name" value="B12-binding_domain_containing"/>
    <property type="match status" value="1"/>
</dbReference>
<dbReference type="Pfam" id="PF04055">
    <property type="entry name" value="Radical_SAM"/>
    <property type="match status" value="1"/>
</dbReference>
<feature type="binding site" evidence="10">
    <location>
        <position position="81"/>
    </location>
    <ligand>
        <name>[4Fe-4S] cluster</name>
        <dbReference type="ChEBI" id="CHEBI:49883"/>
        <label>1</label>
    </ligand>
</feature>